<reference evidence="2 3" key="1">
    <citation type="journal article" date="2012" name="Genome Biol.">
        <title>Genome and low-iron response of an oceanic diatom adapted to chronic iron limitation.</title>
        <authorList>
            <person name="Lommer M."/>
            <person name="Specht M."/>
            <person name="Roy A.S."/>
            <person name="Kraemer L."/>
            <person name="Andreson R."/>
            <person name="Gutowska M.A."/>
            <person name="Wolf J."/>
            <person name="Bergner S.V."/>
            <person name="Schilhabel M.B."/>
            <person name="Klostermeier U.C."/>
            <person name="Beiko R.G."/>
            <person name="Rosenstiel P."/>
            <person name="Hippler M."/>
            <person name="Laroche J."/>
        </authorList>
    </citation>
    <scope>NUCLEOTIDE SEQUENCE [LARGE SCALE GENOMIC DNA]</scope>
    <source>
        <strain evidence="2 3">CCMP1005</strain>
    </source>
</reference>
<protein>
    <submittedName>
        <fullName evidence="2">Uncharacterized protein</fullName>
    </submittedName>
</protein>
<feature type="region of interest" description="Disordered" evidence="1">
    <location>
        <begin position="670"/>
        <end position="697"/>
    </location>
</feature>
<feature type="non-terminal residue" evidence="2">
    <location>
        <position position="1"/>
    </location>
</feature>
<evidence type="ECO:0000313" key="2">
    <source>
        <dbReference type="EMBL" id="EJK50773.1"/>
    </source>
</evidence>
<dbReference type="EMBL" id="AGNL01042985">
    <property type="protein sequence ID" value="EJK50773.1"/>
    <property type="molecule type" value="Genomic_DNA"/>
</dbReference>
<gene>
    <name evidence="2" type="ORF">THAOC_30129</name>
</gene>
<feature type="region of interest" description="Disordered" evidence="1">
    <location>
        <begin position="1"/>
        <end position="45"/>
    </location>
</feature>
<dbReference type="AlphaFoldDB" id="K0RAS6"/>
<evidence type="ECO:0000313" key="3">
    <source>
        <dbReference type="Proteomes" id="UP000266841"/>
    </source>
</evidence>
<feature type="region of interest" description="Disordered" evidence="1">
    <location>
        <begin position="591"/>
        <end position="628"/>
    </location>
</feature>
<keyword evidence="3" id="KW-1185">Reference proteome</keyword>
<feature type="compositionally biased region" description="Low complexity" evidence="1">
    <location>
        <begin position="679"/>
        <end position="697"/>
    </location>
</feature>
<comment type="caution">
    <text evidence="2">The sequence shown here is derived from an EMBL/GenBank/DDBJ whole genome shotgun (WGS) entry which is preliminary data.</text>
</comment>
<proteinExistence type="predicted"/>
<feature type="compositionally biased region" description="Polar residues" evidence="1">
    <location>
        <begin position="591"/>
        <end position="626"/>
    </location>
</feature>
<evidence type="ECO:0000256" key="1">
    <source>
        <dbReference type="SAM" id="MobiDB-lite"/>
    </source>
</evidence>
<sequence>PSRARRCPDDPARPRPVHDSVNKPTAPRQPHSAARPQGHAGQSAALLDDMHDMRRRLARGRRGMNANIISIQLASRSTTYQGTAELEQASAGQEESRGRWRLRCIHGDGPLGLQMALMDTQAAAGLAALAPRAPRNRTLGRAHGEPQGVAQGASQPPLCRGLRVRLIGSPACSSGSVWRNFAFTKKDWYMSTGDELDGKMRSIWPMDFWHKVTLEDRDVGGNIKYVWTYAGHVRTMMEAQPRYYDGSNPGDLIPLGIYDVCGVSDLPRIYYIDQQASYFSGDADRTHEFVKRHAMFKIRLGDDGPCQHVYGGNLDVVIDETYLDHDSTGGDAMNNIGHIDPDSVTMFTANAAGDGTNDAVCATVPDPNKADFRSTGIWYSPYYVGDEHPDWNPSYRSILEPPVFAKDSAGAYRLHDRRYLPLENTWTNPAIDGGGLQTLESVFIEINSFDEDEPSLLSLPNIFNEAHCKLSTGPNVCVRDSSTAEDTVIVTTLFAGAPKDSLARINYHVNNATQKLAMVTGLTMDASYSPKLCDVNTVSRWEVTDDDQTACKGAETLDTATRTLFADMLTYEVTDNSFIVDVRLPTCRTTSVMQPTSQSLASTSGPTANATSMSTKRSTMSISNSGAGDMTSWAGRSSSNYRKVGVKGEMVKLESFLDILDIYKGFGGKDRTAHPTGRPSAAPSYSPSTSFAPTESWSPSSMPPSWVSFPQLLAVVIAKHIHGPKHNFAAVAKPFCLDLANTASLREPFRHDRAKQHPI</sequence>
<dbReference type="Proteomes" id="UP000266841">
    <property type="component" value="Unassembled WGS sequence"/>
</dbReference>
<accession>K0RAS6</accession>
<feature type="compositionally biased region" description="Basic and acidic residues" evidence="1">
    <location>
        <begin position="1"/>
        <end position="21"/>
    </location>
</feature>
<organism evidence="2 3">
    <name type="scientific">Thalassiosira oceanica</name>
    <name type="common">Marine diatom</name>
    <dbReference type="NCBI Taxonomy" id="159749"/>
    <lineage>
        <taxon>Eukaryota</taxon>
        <taxon>Sar</taxon>
        <taxon>Stramenopiles</taxon>
        <taxon>Ochrophyta</taxon>
        <taxon>Bacillariophyta</taxon>
        <taxon>Coscinodiscophyceae</taxon>
        <taxon>Thalassiosirophycidae</taxon>
        <taxon>Thalassiosirales</taxon>
        <taxon>Thalassiosiraceae</taxon>
        <taxon>Thalassiosira</taxon>
    </lineage>
</organism>
<name>K0RAS6_THAOC</name>